<dbReference type="SUPFAM" id="SSF103473">
    <property type="entry name" value="MFS general substrate transporter"/>
    <property type="match status" value="1"/>
</dbReference>
<dbReference type="OrthoDB" id="4213702at2759"/>
<evidence type="ECO:0000256" key="4">
    <source>
        <dbReference type="ARBA" id="ARBA00022692"/>
    </source>
</evidence>
<dbReference type="Proteomes" id="UP000001745">
    <property type="component" value="Unassembled WGS sequence"/>
</dbReference>
<feature type="transmembrane region" description="Helical" evidence="8">
    <location>
        <begin position="110"/>
        <end position="133"/>
    </location>
</feature>
<feature type="transmembrane region" description="Helical" evidence="8">
    <location>
        <begin position="58"/>
        <end position="79"/>
    </location>
</feature>
<feature type="transmembrane region" description="Helical" evidence="8">
    <location>
        <begin position="86"/>
        <end position="104"/>
    </location>
</feature>
<dbReference type="HOGENOM" id="CLU_001265_11_0_1"/>
<evidence type="ECO:0000259" key="9">
    <source>
        <dbReference type="PROSITE" id="PS50850"/>
    </source>
</evidence>
<feature type="domain" description="Major facilitator superfamily (MFS) profile" evidence="9">
    <location>
        <begin position="14"/>
        <end position="452"/>
    </location>
</feature>
<gene>
    <name evidence="10" type="ORF">TSTA_066490</name>
</gene>
<keyword evidence="6 8" id="KW-0472">Membrane</keyword>
<feature type="transmembrane region" description="Helical" evidence="8">
    <location>
        <begin position="332"/>
        <end position="351"/>
    </location>
</feature>
<evidence type="ECO:0000313" key="11">
    <source>
        <dbReference type="Proteomes" id="UP000001745"/>
    </source>
</evidence>
<keyword evidence="5 8" id="KW-1133">Transmembrane helix</keyword>
<feature type="transmembrane region" description="Helical" evidence="8">
    <location>
        <begin position="299"/>
        <end position="320"/>
    </location>
</feature>
<dbReference type="AlphaFoldDB" id="B8LXC1"/>
<feature type="transmembrane region" description="Helical" evidence="8">
    <location>
        <begin position="429"/>
        <end position="448"/>
    </location>
</feature>
<feature type="transmembrane region" description="Helical" evidence="8">
    <location>
        <begin position="265"/>
        <end position="287"/>
    </location>
</feature>
<evidence type="ECO:0000313" key="10">
    <source>
        <dbReference type="EMBL" id="EED23202.1"/>
    </source>
</evidence>
<dbReference type="EMBL" id="EQ962652">
    <property type="protein sequence ID" value="EED23202.1"/>
    <property type="molecule type" value="Genomic_DNA"/>
</dbReference>
<dbReference type="NCBIfam" id="TIGR00879">
    <property type="entry name" value="SP"/>
    <property type="match status" value="1"/>
</dbReference>
<proteinExistence type="inferred from homology"/>
<feature type="transmembrane region" description="Helical" evidence="8">
    <location>
        <begin position="145"/>
        <end position="165"/>
    </location>
</feature>
<dbReference type="GO" id="GO:0005351">
    <property type="term" value="F:carbohydrate:proton symporter activity"/>
    <property type="evidence" value="ECO:0007669"/>
    <property type="project" value="TreeGrafter"/>
</dbReference>
<dbReference type="PANTHER" id="PTHR48022">
    <property type="entry name" value="PLASTIDIC GLUCOSE TRANSPORTER 4"/>
    <property type="match status" value="1"/>
</dbReference>
<comment type="subcellular location">
    <subcellularLocation>
        <location evidence="1">Membrane</location>
        <topology evidence="1">Multi-pass membrane protein</topology>
    </subcellularLocation>
</comment>
<dbReference type="GeneID" id="8105951"/>
<evidence type="ECO:0000256" key="6">
    <source>
        <dbReference type="ARBA" id="ARBA00023136"/>
    </source>
</evidence>
<dbReference type="STRING" id="441959.B8LXC1"/>
<keyword evidence="4 8" id="KW-0812">Transmembrane</keyword>
<dbReference type="FunFam" id="1.20.1250.20:FF:000078">
    <property type="entry name" value="MFS maltose transporter, putative"/>
    <property type="match status" value="1"/>
</dbReference>
<evidence type="ECO:0000256" key="7">
    <source>
        <dbReference type="RuleBase" id="RU003346"/>
    </source>
</evidence>
<dbReference type="PROSITE" id="PS51257">
    <property type="entry name" value="PROKAR_LIPOPROTEIN"/>
    <property type="match status" value="1"/>
</dbReference>
<keyword evidence="11" id="KW-1185">Reference proteome</keyword>
<reference evidence="11" key="1">
    <citation type="journal article" date="2015" name="Genome Announc.">
        <title>Genome sequence of the AIDS-associated pathogen Penicillium marneffei (ATCC18224) and its near taxonomic relative Talaromyces stipitatus (ATCC10500).</title>
        <authorList>
            <person name="Nierman W.C."/>
            <person name="Fedorova-Abrams N.D."/>
            <person name="Andrianopoulos A."/>
        </authorList>
    </citation>
    <scope>NUCLEOTIDE SEQUENCE [LARGE SCALE GENOMIC DNA]</scope>
    <source>
        <strain evidence="11">ATCC 10500 / CBS 375.48 / QM 6759 / NRRL 1006</strain>
    </source>
</reference>
<evidence type="ECO:0000256" key="5">
    <source>
        <dbReference type="ARBA" id="ARBA00022989"/>
    </source>
</evidence>
<dbReference type="InterPro" id="IPR020846">
    <property type="entry name" value="MFS_dom"/>
</dbReference>
<evidence type="ECO:0000256" key="2">
    <source>
        <dbReference type="ARBA" id="ARBA00010992"/>
    </source>
</evidence>
<evidence type="ECO:0000256" key="8">
    <source>
        <dbReference type="SAM" id="Phobius"/>
    </source>
</evidence>
<accession>B8LXC1</accession>
<evidence type="ECO:0000256" key="1">
    <source>
        <dbReference type="ARBA" id="ARBA00004141"/>
    </source>
</evidence>
<keyword evidence="3 7" id="KW-0813">Transport</keyword>
<protein>
    <submittedName>
        <fullName evidence="10">Sugar transporter, putative</fullName>
    </submittedName>
</protein>
<keyword evidence="10" id="KW-0762">Sugar transport</keyword>
<feature type="transmembrane region" description="Helical" evidence="8">
    <location>
        <begin position="357"/>
        <end position="383"/>
    </location>
</feature>
<sequence length="492" mass="54086">MSNRLLIFGLSGIYTLYACIGAGYEALAASVVLGIGEFRKNYGEPFEGGYVMPASWQLAFTAAAQIGIVFGGLLTGPLIHRFGRQLGIGLAEIIVIAGVLLQWFSNGNRALFFVGKLIVGCPIGIFSVLVPGYCSEVTPIALRGAVTATVNWSIGFGQLLAYIVMTQTINIQGPNAYKILFAVQWMFAGIGLLLLPFFLESPYHLVAKNKIEEARSVIKKLYSKDMNAEHYLEEIRMTLAQRQVENSQQLGYKHCFTKENRMRTLVACSTFFIQANSGIIWVGGYVTYFLELAGMPSGLSANVSTGMLGLAVVGNMFGWFLIEKIGRRGTSLWGTGLLSVVLFMIGIMSVINKKGSLWAQVAFMALWNFLYQATIGAVAWPIIAEVPSSTVRSSTMSLAVMTNEASNTVWSFALPYVVNPDEANLGGKIAFVFGSILVLCTVFVFFTYPETQGRRFVDIDELYKRGISPRRFRSFDLNLQSTTRDVEARTKD</sequence>
<name>B8LXC1_TALSN</name>
<dbReference type="InterPro" id="IPR003663">
    <property type="entry name" value="Sugar/inositol_transpt"/>
</dbReference>
<evidence type="ECO:0000256" key="3">
    <source>
        <dbReference type="ARBA" id="ARBA00022448"/>
    </source>
</evidence>
<dbReference type="InterPro" id="IPR050360">
    <property type="entry name" value="MFS_Sugar_Transporters"/>
</dbReference>
<dbReference type="VEuPathDB" id="FungiDB:TSTA_066490"/>
<dbReference type="RefSeq" id="XP_002340589.1">
    <property type="nucleotide sequence ID" value="XM_002340548.1"/>
</dbReference>
<dbReference type="InterPro" id="IPR036259">
    <property type="entry name" value="MFS_trans_sf"/>
</dbReference>
<dbReference type="PANTHER" id="PTHR48022:SF15">
    <property type="entry name" value="ALPHA-GLUCOSIDE TRANSPORTER, PUTATIVE (AFU_ORTHOLOGUE AFUA_5G00500)-RELATED"/>
    <property type="match status" value="1"/>
</dbReference>
<dbReference type="PhylomeDB" id="B8LXC1"/>
<comment type="similarity">
    <text evidence="2 7">Belongs to the major facilitator superfamily. Sugar transporter (TC 2.A.1.1) family.</text>
</comment>
<dbReference type="PROSITE" id="PS50850">
    <property type="entry name" value="MFS"/>
    <property type="match status" value="1"/>
</dbReference>
<dbReference type="InterPro" id="IPR005828">
    <property type="entry name" value="MFS_sugar_transport-like"/>
</dbReference>
<dbReference type="Pfam" id="PF00083">
    <property type="entry name" value="Sugar_tr"/>
    <property type="match status" value="1"/>
</dbReference>
<dbReference type="GO" id="GO:0016020">
    <property type="term" value="C:membrane"/>
    <property type="evidence" value="ECO:0007669"/>
    <property type="project" value="UniProtKB-SubCell"/>
</dbReference>
<dbReference type="eggNOG" id="KOG0254">
    <property type="taxonomic scope" value="Eukaryota"/>
</dbReference>
<dbReference type="InParanoid" id="B8LXC1"/>
<organism evidence="10 11">
    <name type="scientific">Talaromyces stipitatus (strain ATCC 10500 / CBS 375.48 / QM 6759 / NRRL 1006)</name>
    <name type="common">Penicillium stipitatum</name>
    <dbReference type="NCBI Taxonomy" id="441959"/>
    <lineage>
        <taxon>Eukaryota</taxon>
        <taxon>Fungi</taxon>
        <taxon>Dikarya</taxon>
        <taxon>Ascomycota</taxon>
        <taxon>Pezizomycotina</taxon>
        <taxon>Eurotiomycetes</taxon>
        <taxon>Eurotiomycetidae</taxon>
        <taxon>Eurotiales</taxon>
        <taxon>Trichocomaceae</taxon>
        <taxon>Talaromyces</taxon>
        <taxon>Talaromyces sect. Talaromyces</taxon>
    </lineage>
</organism>
<feature type="transmembrane region" description="Helical" evidence="8">
    <location>
        <begin position="395"/>
        <end position="417"/>
    </location>
</feature>
<feature type="transmembrane region" description="Helical" evidence="8">
    <location>
        <begin position="177"/>
        <end position="199"/>
    </location>
</feature>
<dbReference type="Gene3D" id="1.20.1250.20">
    <property type="entry name" value="MFS general substrate transporter like domains"/>
    <property type="match status" value="1"/>
</dbReference>
<dbReference type="OMA" id="FPYMFNP"/>